<feature type="non-terminal residue" evidence="1">
    <location>
        <position position="1"/>
    </location>
</feature>
<name>X1CG18_9ZZZZ</name>
<dbReference type="EMBL" id="BART01038652">
    <property type="protein sequence ID" value="GAH06597.1"/>
    <property type="molecule type" value="Genomic_DNA"/>
</dbReference>
<proteinExistence type="predicted"/>
<gene>
    <name evidence="1" type="ORF">S01H4_63982</name>
</gene>
<reference evidence="1" key="1">
    <citation type="journal article" date="2014" name="Front. Microbiol.">
        <title>High frequency of phylogenetically diverse reductive dehalogenase-homologous genes in deep subseafloor sedimentary metagenomes.</title>
        <authorList>
            <person name="Kawai M."/>
            <person name="Futagami T."/>
            <person name="Toyoda A."/>
            <person name="Takaki Y."/>
            <person name="Nishi S."/>
            <person name="Hori S."/>
            <person name="Arai W."/>
            <person name="Tsubouchi T."/>
            <person name="Morono Y."/>
            <person name="Uchiyama I."/>
            <person name="Ito T."/>
            <person name="Fujiyama A."/>
            <person name="Inagaki F."/>
            <person name="Takami H."/>
        </authorList>
    </citation>
    <scope>NUCLEOTIDE SEQUENCE</scope>
    <source>
        <strain evidence="1">Expedition CK06-06</strain>
    </source>
</reference>
<evidence type="ECO:0000313" key="1">
    <source>
        <dbReference type="EMBL" id="GAH06597.1"/>
    </source>
</evidence>
<accession>X1CG18</accession>
<dbReference type="AlphaFoldDB" id="X1CG18"/>
<protein>
    <submittedName>
        <fullName evidence="1">Uncharacterized protein</fullName>
    </submittedName>
</protein>
<organism evidence="1">
    <name type="scientific">marine sediment metagenome</name>
    <dbReference type="NCBI Taxonomy" id="412755"/>
    <lineage>
        <taxon>unclassified sequences</taxon>
        <taxon>metagenomes</taxon>
        <taxon>ecological metagenomes</taxon>
    </lineage>
</organism>
<comment type="caution">
    <text evidence="1">The sequence shown here is derived from an EMBL/GenBank/DDBJ whole genome shotgun (WGS) entry which is preliminary data.</text>
</comment>
<sequence length="33" mass="3506">DIFMIAIALSPAYAVPAAILKAIFSFILHSTSI</sequence>